<dbReference type="PANTHER" id="PTHR33525:SF3">
    <property type="entry name" value="RIBONUCLEASE Y"/>
    <property type="match status" value="1"/>
</dbReference>
<dbReference type="CDD" id="cd00077">
    <property type="entry name" value="HDc"/>
    <property type="match status" value="1"/>
</dbReference>
<evidence type="ECO:0000259" key="1">
    <source>
        <dbReference type="PROSITE" id="PS51833"/>
    </source>
</evidence>
<reference evidence="2" key="1">
    <citation type="submission" date="2018-06" db="EMBL/GenBank/DDBJ databases">
        <authorList>
            <person name="Zhirakovskaya E."/>
        </authorList>
    </citation>
    <scope>NUCLEOTIDE SEQUENCE</scope>
</reference>
<dbReference type="InterPro" id="IPR006675">
    <property type="entry name" value="HDIG_dom"/>
</dbReference>
<organism evidence="2">
    <name type="scientific">hydrothermal vent metagenome</name>
    <dbReference type="NCBI Taxonomy" id="652676"/>
    <lineage>
        <taxon>unclassified sequences</taxon>
        <taxon>metagenomes</taxon>
        <taxon>ecological metagenomes</taxon>
    </lineage>
</organism>
<dbReference type="InterPro" id="IPR013976">
    <property type="entry name" value="HDOD"/>
</dbReference>
<protein>
    <recommendedName>
        <fullName evidence="1">HDOD domain-containing protein</fullName>
    </recommendedName>
</protein>
<name>A0A3B0ZA22_9ZZZZ</name>
<evidence type="ECO:0000313" key="2">
    <source>
        <dbReference type="EMBL" id="VAW85033.1"/>
    </source>
</evidence>
<dbReference type="Pfam" id="PF08668">
    <property type="entry name" value="HDOD"/>
    <property type="match status" value="1"/>
</dbReference>
<sequence>MYEQVKEKILNAIIEDLENDTLVLPSLPEVALKVKNIIDDPNATSTQLAEVISSDAALATRLIQLANSPLLRGAKRADSLNMAITRMGNSMVKNCVHSLLVKQMFQPRTKETERRFQLFWEHSTEVAAISFSLAAMAKLRPDEALLAGLIHDIGALPIIMRAENTPELLENEQVFDDIIEEMHTRLGKEILRRWDFPSEIVAVAAEHENMTCNMSPKANLIDVVTVANLQSYVGKNHRLSETDWSEIPAFAKLNITTNYDDFEFEDEDGSINDVQQALRG</sequence>
<dbReference type="InterPro" id="IPR003607">
    <property type="entry name" value="HD/PDEase_dom"/>
</dbReference>
<dbReference type="PANTHER" id="PTHR33525">
    <property type="match status" value="1"/>
</dbReference>
<dbReference type="PROSITE" id="PS51833">
    <property type="entry name" value="HDOD"/>
    <property type="match status" value="1"/>
</dbReference>
<dbReference type="InterPro" id="IPR052340">
    <property type="entry name" value="RNase_Y/CdgJ"/>
</dbReference>
<accession>A0A3B0ZA22</accession>
<proteinExistence type="predicted"/>
<dbReference type="SUPFAM" id="SSF109604">
    <property type="entry name" value="HD-domain/PDEase-like"/>
    <property type="match status" value="1"/>
</dbReference>
<dbReference type="EMBL" id="UOFO01000058">
    <property type="protein sequence ID" value="VAW85033.1"/>
    <property type="molecule type" value="Genomic_DNA"/>
</dbReference>
<feature type="domain" description="HDOD" evidence="1">
    <location>
        <begin position="24"/>
        <end position="210"/>
    </location>
</feature>
<gene>
    <name evidence="2" type="ORF">MNBD_GAMMA16-616</name>
</gene>
<dbReference type="AlphaFoldDB" id="A0A3B0ZA22"/>
<dbReference type="Gene3D" id="1.10.3210.10">
    <property type="entry name" value="Hypothetical protein af1432"/>
    <property type="match status" value="1"/>
</dbReference>
<dbReference type="NCBIfam" id="TIGR00277">
    <property type="entry name" value="HDIG"/>
    <property type="match status" value="1"/>
</dbReference>